<organism evidence="10">
    <name type="scientific">Cryptosporidium hominis</name>
    <dbReference type="NCBI Taxonomy" id="237895"/>
    <lineage>
        <taxon>Eukaryota</taxon>
        <taxon>Sar</taxon>
        <taxon>Alveolata</taxon>
        <taxon>Apicomplexa</taxon>
        <taxon>Conoidasida</taxon>
        <taxon>Coccidia</taxon>
        <taxon>Eucoccidiorida</taxon>
        <taxon>Eimeriorina</taxon>
        <taxon>Cryptosporidiidae</taxon>
        <taxon>Cryptosporidium</taxon>
    </lineage>
</organism>
<keyword evidence="4" id="KW-0853">WD repeat</keyword>
<protein>
    <recommendedName>
        <fullName evidence="2">Eukaryotic translation initiation factor 2A</fullName>
    </recommendedName>
</protein>
<dbReference type="Gene3D" id="2.130.10.10">
    <property type="entry name" value="YVTN repeat-like/Quinoprotein amine dehydrogenase"/>
    <property type="match status" value="1"/>
</dbReference>
<feature type="domain" description="Translation initiation factor beta propellor-like" evidence="9">
    <location>
        <begin position="254"/>
        <end position="303"/>
    </location>
</feature>
<dbReference type="InterPro" id="IPR011387">
    <property type="entry name" value="TIF2A"/>
</dbReference>
<proteinExistence type="inferred from homology"/>
<feature type="compositionally biased region" description="Basic residues" evidence="8">
    <location>
        <begin position="574"/>
        <end position="586"/>
    </location>
</feature>
<evidence type="ECO:0000256" key="4">
    <source>
        <dbReference type="ARBA" id="ARBA00022574"/>
    </source>
</evidence>
<dbReference type="GO" id="GO:0043022">
    <property type="term" value="F:ribosome binding"/>
    <property type="evidence" value="ECO:0007669"/>
    <property type="project" value="TreeGrafter"/>
</dbReference>
<keyword evidence="6" id="KW-0810">Translation regulation</keyword>
<keyword evidence="5" id="KW-0677">Repeat</keyword>
<comment type="similarity">
    <text evidence="1">Belongs to the WD repeat EIF2A family.</text>
</comment>
<dbReference type="AlphaFoldDB" id="A0A0S4TIC1"/>
<dbReference type="PANTHER" id="PTHR13227">
    <property type="entry name" value="EUKARYOTIC TRANSLATION INITIATION FACTOR 2A"/>
    <property type="match status" value="1"/>
</dbReference>
<evidence type="ECO:0000256" key="8">
    <source>
        <dbReference type="SAM" id="MobiDB-lite"/>
    </source>
</evidence>
<dbReference type="Pfam" id="PF08662">
    <property type="entry name" value="eIF2A"/>
    <property type="match status" value="2"/>
</dbReference>
<feature type="region of interest" description="Disordered" evidence="8">
    <location>
        <begin position="306"/>
        <end position="329"/>
    </location>
</feature>
<dbReference type="PANTHER" id="PTHR13227:SF0">
    <property type="entry name" value="EUKARYOTIC TRANSLATION INITIATION FACTOR 2A"/>
    <property type="match status" value="1"/>
</dbReference>
<dbReference type="VEuPathDB" id="CryptoDB:ChTU502y2012_407g0435"/>
<keyword evidence="3" id="KW-0396">Initiation factor</keyword>
<gene>
    <name evidence="10" type="ORF">CHUDEA7_880</name>
</gene>
<keyword evidence="7" id="KW-0648">Protein biosynthesis</keyword>
<dbReference type="VEuPathDB" id="CryptoDB:GY17_00003323"/>
<dbReference type="OrthoDB" id="2194683at2759"/>
<accession>A0A0S4TIC1</accession>
<evidence type="ECO:0000256" key="1">
    <source>
        <dbReference type="ARBA" id="ARBA00009573"/>
    </source>
</evidence>
<dbReference type="EMBL" id="LN877953">
    <property type="protein sequence ID" value="CUV07066.1"/>
    <property type="molecule type" value="Genomic_DNA"/>
</dbReference>
<evidence type="ECO:0000256" key="3">
    <source>
        <dbReference type="ARBA" id="ARBA00022540"/>
    </source>
</evidence>
<name>A0A0S4TIC1_CRYHO</name>
<dbReference type="InterPro" id="IPR015943">
    <property type="entry name" value="WD40/YVTN_repeat-like_dom_sf"/>
</dbReference>
<dbReference type="GO" id="GO:0006417">
    <property type="term" value="P:regulation of translation"/>
    <property type="evidence" value="ECO:0007669"/>
    <property type="project" value="UniProtKB-KW"/>
</dbReference>
<evidence type="ECO:0000313" key="10">
    <source>
        <dbReference type="EMBL" id="CUV07066.1"/>
    </source>
</evidence>
<dbReference type="GO" id="GO:0000049">
    <property type="term" value="F:tRNA binding"/>
    <property type="evidence" value="ECO:0007669"/>
    <property type="project" value="TreeGrafter"/>
</dbReference>
<evidence type="ECO:0000256" key="5">
    <source>
        <dbReference type="ARBA" id="ARBA00022737"/>
    </source>
</evidence>
<dbReference type="GO" id="GO:0003729">
    <property type="term" value="F:mRNA binding"/>
    <property type="evidence" value="ECO:0007669"/>
    <property type="project" value="TreeGrafter"/>
</dbReference>
<dbReference type="GO" id="GO:0003743">
    <property type="term" value="F:translation initiation factor activity"/>
    <property type="evidence" value="ECO:0007669"/>
    <property type="project" value="UniProtKB-KW"/>
</dbReference>
<dbReference type="SUPFAM" id="SSF82171">
    <property type="entry name" value="DPP6 N-terminal domain-like"/>
    <property type="match status" value="1"/>
</dbReference>
<dbReference type="VEuPathDB" id="CryptoDB:Chro.70110"/>
<evidence type="ECO:0000256" key="2">
    <source>
        <dbReference type="ARBA" id="ARBA00013819"/>
    </source>
</evidence>
<sequence length="586" mass="65430">MSRAVEYDDEIVCLGKGGVYRLRGMTKNEVNSEELTVNNPIPFLEGVEIYAQEPQGRGYCFVPKDSKNSVILITKGEGEVNKELKIENDFPIRKLQYSPLGSYLLVLTVFEQGKNENNLQVYKLKENVKLLFSFPFKTNSAKVLSTWPPYRWSNNEIFVFKVQDTSVSIFKSDTESLENPIGTLNFSKSIQLSVSNEIDGGSNLGEEGSKLSSLNFTVVTPQSAQNMDVYVYHAEMDSKKEIQLSSIGQVCVKEAQTCQVSWNNSGDSILVFAQIEGETLGKSYFGSSSLHLLRIQNSKTVVANSAWKGNKGGNNDLENGNKNGSDGFKPSEKLSLRHQVVVPPEEGPVNDVAWSPKSNEFLLCKGIIPPELTLNSGIDGSPKVSFGKSRRNTIRWNPSGKWFAYGGFGNLAGDLDIWDLDKQKLIGQTNASCCITLEWSVCGRFLLASTTSPRLRVDNAIRIFRYNGDLLKRVNFDTLYSAYWSPKTADYRRSVKYRSVSPGREFNSKPQPEKQIYRPKWASSGFAERMRAARDSNNVPTVVNVQQKPKNEYVIPGLPTLEASAAAVASSRQSNHRQKQKQKPKK</sequence>
<evidence type="ECO:0000256" key="6">
    <source>
        <dbReference type="ARBA" id="ARBA00022845"/>
    </source>
</evidence>
<evidence type="ECO:0000256" key="7">
    <source>
        <dbReference type="ARBA" id="ARBA00022917"/>
    </source>
</evidence>
<dbReference type="VEuPathDB" id="CryptoDB:CHUDEA7_880"/>
<dbReference type="GO" id="GO:0022627">
    <property type="term" value="C:cytosolic small ribosomal subunit"/>
    <property type="evidence" value="ECO:0007669"/>
    <property type="project" value="TreeGrafter"/>
</dbReference>
<feature type="region of interest" description="Disordered" evidence="8">
    <location>
        <begin position="564"/>
        <end position="586"/>
    </location>
</feature>
<dbReference type="Proteomes" id="UP000199752">
    <property type="component" value="Chromosome 7"/>
</dbReference>
<dbReference type="InterPro" id="IPR013979">
    <property type="entry name" value="TIF_beta_prop-like"/>
</dbReference>
<feature type="domain" description="Translation initiation factor beta propellor-like" evidence="9">
    <location>
        <begin position="342"/>
        <end position="481"/>
    </location>
</feature>
<evidence type="ECO:0000259" key="9">
    <source>
        <dbReference type="Pfam" id="PF08662"/>
    </source>
</evidence>
<reference evidence="10" key="1">
    <citation type="submission" date="2015-08" db="EMBL/GenBank/DDBJ databases">
        <authorList>
            <person name="Babu N.S."/>
            <person name="Beckwith C.J."/>
            <person name="Beseler K.G."/>
            <person name="Brison A."/>
            <person name="Carone J.V."/>
            <person name="Caskin T.P."/>
            <person name="Diamond M."/>
            <person name="Durham M.E."/>
            <person name="Foxe J.M."/>
            <person name="Go M."/>
            <person name="Henderson B.A."/>
            <person name="Jones I.B."/>
            <person name="McGettigan J.A."/>
            <person name="Micheletti S.J."/>
            <person name="Nasrallah M.E."/>
            <person name="Ortiz D."/>
            <person name="Piller C.R."/>
            <person name="Privatt S.R."/>
            <person name="Schneider S.L."/>
            <person name="Sharp S."/>
            <person name="Smith T.C."/>
            <person name="Stanton J.D."/>
            <person name="Ullery H.E."/>
            <person name="Wilson R.J."/>
            <person name="Serrano M.G."/>
            <person name="Buck G."/>
            <person name="Lee V."/>
            <person name="Wang Y."/>
            <person name="Carvalho R."/>
            <person name="Voegtly L."/>
            <person name="Shi R."/>
            <person name="Duckworth R."/>
            <person name="Johnson A."/>
            <person name="Loviza R."/>
            <person name="Walstead R."/>
            <person name="Shah Z."/>
            <person name="Kiflezghi M."/>
            <person name="Wade K."/>
            <person name="Ball S.L."/>
            <person name="Bradley K.W."/>
            <person name="Asai D.J."/>
            <person name="Bowman C.A."/>
            <person name="Russell D.A."/>
            <person name="Pope W.H."/>
            <person name="Jacobs-Sera D."/>
            <person name="Hendrix R.W."/>
            <person name="Hatfull G.F."/>
        </authorList>
    </citation>
    <scope>NUCLEOTIDE SEQUENCE [LARGE SCALE GENOMIC DNA]</scope>
</reference>